<proteinExistence type="predicted"/>
<name>A0ABW1ECW2_9BACT</name>
<organism evidence="1 2">
    <name type="scientific">Acidicapsa dinghuensis</name>
    <dbReference type="NCBI Taxonomy" id="2218256"/>
    <lineage>
        <taxon>Bacteria</taxon>
        <taxon>Pseudomonadati</taxon>
        <taxon>Acidobacteriota</taxon>
        <taxon>Terriglobia</taxon>
        <taxon>Terriglobales</taxon>
        <taxon>Acidobacteriaceae</taxon>
        <taxon>Acidicapsa</taxon>
    </lineage>
</organism>
<accession>A0ABW1ECW2</accession>
<evidence type="ECO:0000313" key="2">
    <source>
        <dbReference type="Proteomes" id="UP001596091"/>
    </source>
</evidence>
<reference evidence="2" key="1">
    <citation type="journal article" date="2019" name="Int. J. Syst. Evol. Microbiol.">
        <title>The Global Catalogue of Microorganisms (GCM) 10K type strain sequencing project: providing services to taxonomists for standard genome sequencing and annotation.</title>
        <authorList>
            <consortium name="The Broad Institute Genomics Platform"/>
            <consortium name="The Broad Institute Genome Sequencing Center for Infectious Disease"/>
            <person name="Wu L."/>
            <person name="Ma J."/>
        </authorList>
    </citation>
    <scope>NUCLEOTIDE SEQUENCE [LARGE SCALE GENOMIC DNA]</scope>
    <source>
        <strain evidence="2">JCM 4087</strain>
    </source>
</reference>
<dbReference type="Proteomes" id="UP001596091">
    <property type="component" value="Unassembled WGS sequence"/>
</dbReference>
<gene>
    <name evidence="1" type="ORF">ACFPT7_07860</name>
</gene>
<protein>
    <submittedName>
        <fullName evidence="1">Uncharacterized protein</fullName>
    </submittedName>
</protein>
<dbReference type="EMBL" id="JBHSPH010000002">
    <property type="protein sequence ID" value="MFC5862204.1"/>
    <property type="molecule type" value="Genomic_DNA"/>
</dbReference>
<sequence length="99" mass="11076">MRCSFVLLGDLFDGILNQLFPKLVKFLVAPAAMVRLSLKTVLNDKAPALVFRASALALEANDQFLQFVSRQDPGLLRHGMRLGIPARSSFRRLRARGHE</sequence>
<comment type="caution">
    <text evidence="1">The sequence shown here is derived from an EMBL/GenBank/DDBJ whole genome shotgun (WGS) entry which is preliminary data.</text>
</comment>
<evidence type="ECO:0000313" key="1">
    <source>
        <dbReference type="EMBL" id="MFC5862204.1"/>
    </source>
</evidence>
<dbReference type="RefSeq" id="WP_263338499.1">
    <property type="nucleotide sequence ID" value="NZ_JAGSYH010000004.1"/>
</dbReference>
<keyword evidence="2" id="KW-1185">Reference proteome</keyword>